<protein>
    <submittedName>
        <fullName evidence="1">Uncharacterized protein</fullName>
    </submittedName>
</protein>
<comment type="caution">
    <text evidence="1">The sequence shown here is derived from an EMBL/GenBank/DDBJ whole genome shotgun (WGS) entry which is preliminary data.</text>
</comment>
<evidence type="ECO:0000313" key="1">
    <source>
        <dbReference type="EMBL" id="TGY96534.1"/>
    </source>
</evidence>
<name>A0AC61RX64_9FIRM</name>
<organism evidence="1 2">
    <name type="scientific">Petralouisia muris</name>
    <dbReference type="NCBI Taxonomy" id="3032872"/>
    <lineage>
        <taxon>Bacteria</taxon>
        <taxon>Bacillati</taxon>
        <taxon>Bacillota</taxon>
        <taxon>Clostridia</taxon>
        <taxon>Lachnospirales</taxon>
        <taxon>Lachnospiraceae</taxon>
        <taxon>Petralouisia</taxon>
    </lineage>
</organism>
<dbReference type="Proteomes" id="UP000304953">
    <property type="component" value="Unassembled WGS sequence"/>
</dbReference>
<proteinExistence type="predicted"/>
<dbReference type="EMBL" id="SRYA01000015">
    <property type="protein sequence ID" value="TGY96534.1"/>
    <property type="molecule type" value="Genomic_DNA"/>
</dbReference>
<sequence length="175" mass="20249">MRQQGNAARKEKTVSYIEGNTVRKLQPDPARRSEETHREFKEKQRLDREQRERKRTLRAAARRNQEKALQMSPGYVLFLAAAMLVMVGVTGVYLKLQSELTTRIRHVASLKSEVMNLKTDNDAEQKRIDTSVDLEAIRQKATGELGMIYPGKDQIIYFEVDSSDYMNQYQDIPVK</sequence>
<accession>A0AC61RX64</accession>
<gene>
    <name evidence="1" type="ORF">E5329_09140</name>
</gene>
<reference evidence="1" key="1">
    <citation type="submission" date="2019-04" db="EMBL/GenBank/DDBJ databases">
        <title>Microbes associate with the intestines of laboratory mice.</title>
        <authorList>
            <person name="Navarre W."/>
            <person name="Wong E."/>
            <person name="Huang K."/>
            <person name="Tropini C."/>
            <person name="Ng K."/>
            <person name="Yu B."/>
        </authorList>
    </citation>
    <scope>NUCLEOTIDE SEQUENCE</scope>
    <source>
        <strain evidence="1">NM01_1-7b</strain>
    </source>
</reference>
<evidence type="ECO:0000313" key="2">
    <source>
        <dbReference type="Proteomes" id="UP000304953"/>
    </source>
</evidence>
<keyword evidence="2" id="KW-1185">Reference proteome</keyword>